<dbReference type="Proteomes" id="UP001520878">
    <property type="component" value="Unassembled WGS sequence"/>
</dbReference>
<dbReference type="EMBL" id="JAJEWP010000007">
    <property type="protein sequence ID" value="MCC2618140.1"/>
    <property type="molecule type" value="Genomic_DNA"/>
</dbReference>
<name>A0ABS8GC53_9ALTE</name>
<feature type="transmembrane region" description="Helical" evidence="1">
    <location>
        <begin position="143"/>
        <end position="160"/>
    </location>
</feature>
<feature type="transmembrane region" description="Helical" evidence="1">
    <location>
        <begin position="167"/>
        <end position="186"/>
    </location>
</feature>
<evidence type="ECO:0000256" key="1">
    <source>
        <dbReference type="SAM" id="Phobius"/>
    </source>
</evidence>
<feature type="transmembrane region" description="Helical" evidence="1">
    <location>
        <begin position="6"/>
        <end position="29"/>
    </location>
</feature>
<keyword evidence="1" id="KW-0812">Transmembrane</keyword>
<dbReference type="Pfam" id="PF03594">
    <property type="entry name" value="BenE"/>
    <property type="match status" value="1"/>
</dbReference>
<keyword evidence="1" id="KW-1133">Transmembrane helix</keyword>
<keyword evidence="1" id="KW-0472">Membrane</keyword>
<evidence type="ECO:0000313" key="3">
    <source>
        <dbReference type="Proteomes" id="UP001520878"/>
    </source>
</evidence>
<feature type="transmembrane region" description="Helical" evidence="1">
    <location>
        <begin position="84"/>
        <end position="107"/>
    </location>
</feature>
<feature type="transmembrane region" description="Helical" evidence="1">
    <location>
        <begin position="348"/>
        <end position="381"/>
    </location>
</feature>
<feature type="transmembrane region" description="Helical" evidence="1">
    <location>
        <begin position="41"/>
        <end position="64"/>
    </location>
</feature>
<organism evidence="2 3">
    <name type="scientific">Fluctibacter halophilus</name>
    <dbReference type="NCBI Taxonomy" id="226011"/>
    <lineage>
        <taxon>Bacteria</taxon>
        <taxon>Pseudomonadati</taxon>
        <taxon>Pseudomonadota</taxon>
        <taxon>Gammaproteobacteria</taxon>
        <taxon>Alteromonadales</taxon>
        <taxon>Alteromonadaceae</taxon>
        <taxon>Fluctibacter</taxon>
    </lineage>
</organism>
<feature type="transmembrane region" description="Helical" evidence="1">
    <location>
        <begin position="256"/>
        <end position="276"/>
    </location>
</feature>
<dbReference type="InterPro" id="IPR004711">
    <property type="entry name" value="Benzoate_Transporter"/>
</dbReference>
<accession>A0ABS8GC53</accession>
<feature type="transmembrane region" description="Helical" evidence="1">
    <location>
        <begin position="288"/>
        <end position="313"/>
    </location>
</feature>
<evidence type="ECO:0000313" key="2">
    <source>
        <dbReference type="EMBL" id="MCC2618140.1"/>
    </source>
</evidence>
<dbReference type="RefSeq" id="WP_229162735.1">
    <property type="nucleotide sequence ID" value="NZ_JAJEWP010000007.1"/>
</dbReference>
<proteinExistence type="predicted"/>
<feature type="transmembrane region" description="Helical" evidence="1">
    <location>
        <begin position="119"/>
        <end position="137"/>
    </location>
</feature>
<comment type="caution">
    <text evidence="2">The sequence shown here is derived from an EMBL/GenBank/DDBJ whole genome shotgun (WGS) entry which is preliminary data.</text>
</comment>
<dbReference type="NCBIfam" id="TIGR00843">
    <property type="entry name" value="benE"/>
    <property type="match status" value="1"/>
</dbReference>
<protein>
    <submittedName>
        <fullName evidence="2">Benzoate/H(+) symporter BenE family transporter</fullName>
    </submittedName>
</protein>
<sequence length="390" mass="40499">MQNDLSLSAITAGFMAVVIGFASAMAIVFQAASAAGATAQVMASWVWALGIGMGVGSFALSWVYKRPLIIAWSTPGAALLAVSLGGYSLAQATGTFVMVGVMLLATGLSGLSDTLTRRIPPALGGAMLAGILLQFGLKTFSAMATAPWMVGAMVVCYIVLKGWRPRLAIVGVLVLGVCWTLVDGRLSDAEWVWGLTTPVWITPEFSLQAWLGIALPLYIVTMTAQNLPGVTVLKTTGYADQPVSPLITTTGGLTTLLAPFGGFTFNLAAITAAICTSEEAHPDPAKRYVAGLSAGVFNVLAGLGGVTVVSLFAALPVEMIAALAGLALLPVIGHALHTALQTPDSRDAALITFLITASGVNFADIAAPFWGIVTGIIVQLWMEKQRRYVS</sequence>
<dbReference type="PANTHER" id="PTHR30199:SF0">
    <property type="entry name" value="INNER MEMBRANE PROTEIN YDCO"/>
    <property type="match status" value="1"/>
</dbReference>
<reference evidence="2 3" key="1">
    <citation type="submission" date="2021-10" db="EMBL/GenBank/DDBJ databases">
        <title>Draft genome of Aestuariibacter halophilus JC2043.</title>
        <authorList>
            <person name="Emsley S.A."/>
            <person name="Pfannmuller K.M."/>
            <person name="Ushijima B."/>
            <person name="Saw J.H."/>
            <person name="Videau P."/>
        </authorList>
    </citation>
    <scope>NUCLEOTIDE SEQUENCE [LARGE SCALE GENOMIC DNA]</scope>
    <source>
        <strain evidence="2 3">JC2043</strain>
    </source>
</reference>
<dbReference type="PANTHER" id="PTHR30199">
    <property type="entry name" value="MFS FAMILY TRANSPORTER, PREDICTED SUBSTRATE BENZOATE"/>
    <property type="match status" value="1"/>
</dbReference>
<feature type="transmembrane region" description="Helical" evidence="1">
    <location>
        <begin position="319"/>
        <end position="336"/>
    </location>
</feature>
<keyword evidence="3" id="KW-1185">Reference proteome</keyword>
<gene>
    <name evidence="2" type="ORF">LJ739_17930</name>
</gene>